<evidence type="ECO:0000313" key="1">
    <source>
        <dbReference type="EMBL" id="EKC42660.1"/>
    </source>
</evidence>
<organism evidence="1">
    <name type="scientific">Magallana gigas</name>
    <name type="common">Pacific oyster</name>
    <name type="synonym">Crassostrea gigas</name>
    <dbReference type="NCBI Taxonomy" id="29159"/>
    <lineage>
        <taxon>Eukaryota</taxon>
        <taxon>Metazoa</taxon>
        <taxon>Spiralia</taxon>
        <taxon>Lophotrochozoa</taxon>
        <taxon>Mollusca</taxon>
        <taxon>Bivalvia</taxon>
        <taxon>Autobranchia</taxon>
        <taxon>Pteriomorphia</taxon>
        <taxon>Ostreida</taxon>
        <taxon>Ostreoidea</taxon>
        <taxon>Ostreidae</taxon>
        <taxon>Magallana</taxon>
    </lineage>
</organism>
<name>K1RM50_MAGGI</name>
<proteinExistence type="predicted"/>
<protein>
    <submittedName>
        <fullName evidence="1">Uncharacterized protein</fullName>
    </submittedName>
</protein>
<dbReference type="EMBL" id="JH818634">
    <property type="protein sequence ID" value="EKC42660.1"/>
    <property type="molecule type" value="Genomic_DNA"/>
</dbReference>
<dbReference type="InParanoid" id="K1RM50"/>
<reference evidence="1" key="1">
    <citation type="journal article" date="2012" name="Nature">
        <title>The oyster genome reveals stress adaptation and complexity of shell formation.</title>
        <authorList>
            <person name="Zhang G."/>
            <person name="Fang X."/>
            <person name="Guo X."/>
            <person name="Li L."/>
            <person name="Luo R."/>
            <person name="Xu F."/>
            <person name="Yang P."/>
            <person name="Zhang L."/>
            <person name="Wang X."/>
            <person name="Qi H."/>
            <person name="Xiong Z."/>
            <person name="Que H."/>
            <person name="Xie Y."/>
            <person name="Holland P.W."/>
            <person name="Paps J."/>
            <person name="Zhu Y."/>
            <person name="Wu F."/>
            <person name="Chen Y."/>
            <person name="Wang J."/>
            <person name="Peng C."/>
            <person name="Meng J."/>
            <person name="Yang L."/>
            <person name="Liu J."/>
            <person name="Wen B."/>
            <person name="Zhang N."/>
            <person name="Huang Z."/>
            <person name="Zhu Q."/>
            <person name="Feng Y."/>
            <person name="Mount A."/>
            <person name="Hedgecock D."/>
            <person name="Xu Z."/>
            <person name="Liu Y."/>
            <person name="Domazet-Loso T."/>
            <person name="Du Y."/>
            <person name="Sun X."/>
            <person name="Zhang S."/>
            <person name="Liu B."/>
            <person name="Cheng P."/>
            <person name="Jiang X."/>
            <person name="Li J."/>
            <person name="Fan D."/>
            <person name="Wang W."/>
            <person name="Fu W."/>
            <person name="Wang T."/>
            <person name="Wang B."/>
            <person name="Zhang J."/>
            <person name="Peng Z."/>
            <person name="Li Y."/>
            <person name="Li N."/>
            <person name="Wang J."/>
            <person name="Chen M."/>
            <person name="He Y."/>
            <person name="Tan F."/>
            <person name="Song X."/>
            <person name="Zheng Q."/>
            <person name="Huang R."/>
            <person name="Yang H."/>
            <person name="Du X."/>
            <person name="Chen L."/>
            <person name="Yang M."/>
            <person name="Gaffney P.M."/>
            <person name="Wang S."/>
            <person name="Luo L."/>
            <person name="She Z."/>
            <person name="Ming Y."/>
            <person name="Huang W."/>
            <person name="Zhang S."/>
            <person name="Huang B."/>
            <person name="Zhang Y."/>
            <person name="Qu T."/>
            <person name="Ni P."/>
            <person name="Miao G."/>
            <person name="Wang J."/>
            <person name="Wang Q."/>
            <person name="Steinberg C.E."/>
            <person name="Wang H."/>
            <person name="Li N."/>
            <person name="Qian L."/>
            <person name="Zhang G."/>
            <person name="Li Y."/>
            <person name="Yang H."/>
            <person name="Liu X."/>
            <person name="Wang J."/>
            <person name="Yin Y."/>
            <person name="Wang J."/>
        </authorList>
    </citation>
    <scope>NUCLEOTIDE SEQUENCE [LARGE SCALE GENOMIC DNA]</scope>
    <source>
        <strain evidence="1">05x7-T-G4-1.051#20</strain>
    </source>
</reference>
<gene>
    <name evidence="1" type="ORF">CGI_10023880</name>
</gene>
<sequence length="58" mass="5864">MNNNLNWASSSSNGFNGLNGNWANMMGGWNGIRGLAGRGSGSGSLIGGSNRGGRAMYG</sequence>
<dbReference type="AlphaFoldDB" id="K1RM50"/>
<dbReference type="HOGENOM" id="CLU_2981113_0_0_1"/>
<accession>K1RM50</accession>